<keyword evidence="3" id="KW-0472">Membrane</keyword>
<dbReference type="PANTHER" id="PTHR43520">
    <property type="entry name" value="ATP7, ISOFORM B"/>
    <property type="match status" value="1"/>
</dbReference>
<keyword evidence="3" id="KW-0812">Transmembrane</keyword>
<keyword evidence="3" id="KW-1133">Transmembrane helix</keyword>
<accession>A0ABV0IJJ4</accession>
<feature type="transmembrane region" description="Helical" evidence="3">
    <location>
        <begin position="64"/>
        <end position="85"/>
    </location>
</feature>
<evidence type="ECO:0000256" key="3">
    <source>
        <dbReference type="SAM" id="Phobius"/>
    </source>
</evidence>
<feature type="non-terminal residue" evidence="4">
    <location>
        <position position="223"/>
    </location>
</feature>
<feature type="transmembrane region" description="Helical" evidence="3">
    <location>
        <begin position="97"/>
        <end position="115"/>
    </location>
</feature>
<evidence type="ECO:0000313" key="5">
    <source>
        <dbReference type="Proteomes" id="UP001484097"/>
    </source>
</evidence>
<evidence type="ECO:0000256" key="1">
    <source>
        <dbReference type="ARBA" id="ARBA00022967"/>
    </source>
</evidence>
<feature type="transmembrane region" description="Helical" evidence="3">
    <location>
        <begin position="158"/>
        <end position="175"/>
    </location>
</feature>
<feature type="transmembrane region" description="Helical" evidence="3">
    <location>
        <begin position="127"/>
        <end position="146"/>
    </location>
</feature>
<dbReference type="Proteomes" id="UP001484097">
    <property type="component" value="Unassembled WGS sequence"/>
</dbReference>
<dbReference type="EMBL" id="JBDXMX010000004">
    <property type="protein sequence ID" value="MEO9248329.1"/>
    <property type="molecule type" value="Genomic_DNA"/>
</dbReference>
<comment type="caution">
    <text evidence="4">The sequence shown here is derived from an EMBL/GenBank/DDBJ whole genome shotgun (WGS) entry which is preliminary data.</text>
</comment>
<evidence type="ECO:0000313" key="4">
    <source>
        <dbReference type="EMBL" id="MEO9248329.1"/>
    </source>
</evidence>
<protein>
    <submittedName>
        <fullName evidence="4">Heavy metal translocating P-type ATPase</fullName>
    </submittedName>
</protein>
<name>A0ABV0IJJ4_9MICC</name>
<gene>
    <name evidence="4" type="ORF">ABDK96_11610</name>
</gene>
<sequence>MSTPDDDHDHPDHGRAGHGHHADEDTHGQAMPDDHAHSAVDEDHAVHDHGDHAGHSVSMFKNRFWLSLVLSIPVVVFSHMVAGLLGYRVPEFPGSEWIAPVLGTVIYFYGGMPFLKGGVTELRSRQPGMMLLIAMAITVAFVASWITSLGLGGFMLDFWWELALLVVIMLLGHWMEMRALGAASSALDALAALLPDEAEKITAEGATTTVSIGELAVGDTVLV</sequence>
<proteinExistence type="predicted"/>
<keyword evidence="5" id="KW-1185">Reference proteome</keyword>
<dbReference type="PANTHER" id="PTHR43520:SF8">
    <property type="entry name" value="P-TYPE CU(+) TRANSPORTER"/>
    <property type="match status" value="1"/>
</dbReference>
<evidence type="ECO:0000256" key="2">
    <source>
        <dbReference type="SAM" id="MobiDB-lite"/>
    </source>
</evidence>
<organism evidence="4 5">
    <name type="scientific">Citricoccus nitrophenolicus</name>
    <dbReference type="NCBI Taxonomy" id="863575"/>
    <lineage>
        <taxon>Bacteria</taxon>
        <taxon>Bacillati</taxon>
        <taxon>Actinomycetota</taxon>
        <taxon>Actinomycetes</taxon>
        <taxon>Micrococcales</taxon>
        <taxon>Micrococcaceae</taxon>
        <taxon>Citricoccus</taxon>
    </lineage>
</organism>
<feature type="region of interest" description="Disordered" evidence="2">
    <location>
        <begin position="1"/>
        <end position="36"/>
    </location>
</feature>
<reference evidence="4 5" key="1">
    <citation type="submission" date="2024-05" db="EMBL/GenBank/DDBJ databases">
        <authorList>
            <person name="Yi C."/>
        </authorList>
    </citation>
    <scope>NUCLEOTIDE SEQUENCE [LARGE SCALE GENOMIC DNA]</scope>
    <source>
        <strain evidence="4 5">XS13</strain>
    </source>
</reference>
<keyword evidence="1" id="KW-1278">Translocase</keyword>